<dbReference type="Gene3D" id="2.40.160.50">
    <property type="entry name" value="membrane protein fhac: a member of the omp85/tpsb transporter family"/>
    <property type="match status" value="1"/>
</dbReference>
<organism evidence="4 5">
    <name type="scientific">Candidatus Merdivivens faecigallinarum</name>
    <dbReference type="NCBI Taxonomy" id="2840871"/>
    <lineage>
        <taxon>Bacteria</taxon>
        <taxon>Pseudomonadati</taxon>
        <taxon>Bacteroidota</taxon>
        <taxon>Bacteroidia</taxon>
        <taxon>Bacteroidales</taxon>
        <taxon>Muribaculaceae</taxon>
        <taxon>Muribaculaceae incertae sedis</taxon>
        <taxon>Candidatus Merdivivens</taxon>
    </lineage>
</organism>
<dbReference type="NCBIfam" id="NF047779">
    <property type="entry name" value="Omp85_fam"/>
    <property type="match status" value="1"/>
</dbReference>
<dbReference type="AlphaFoldDB" id="A0A9D9IY90"/>
<evidence type="ECO:0000256" key="1">
    <source>
        <dbReference type="ARBA" id="ARBA00004370"/>
    </source>
</evidence>
<accession>A0A9D9IY90</accession>
<evidence type="ECO:0000313" key="5">
    <source>
        <dbReference type="Proteomes" id="UP000823772"/>
    </source>
</evidence>
<feature type="domain" description="Bacterial surface antigen (D15)" evidence="3">
    <location>
        <begin position="132"/>
        <end position="406"/>
    </location>
</feature>
<comment type="subcellular location">
    <subcellularLocation>
        <location evidence="1">Membrane</location>
    </subcellularLocation>
</comment>
<protein>
    <submittedName>
        <fullName evidence="4">BamA/TamA family outer membrane protein</fullName>
    </submittedName>
</protein>
<dbReference type="Proteomes" id="UP000823772">
    <property type="component" value="Unassembled WGS sequence"/>
</dbReference>
<gene>
    <name evidence="4" type="ORF">IAC87_01470</name>
</gene>
<evidence type="ECO:0000259" key="3">
    <source>
        <dbReference type="Pfam" id="PF01103"/>
    </source>
</evidence>
<dbReference type="Pfam" id="PF01103">
    <property type="entry name" value="Omp85"/>
    <property type="match status" value="1"/>
</dbReference>
<sequence length="434" mass="48705">MKNIGKAFLSIILPLTIIFPAKGLAQATDGGKRKAKTGWSINPCPVVAYETDLGFQYGAMCDIYYYGDGKDFPEYEHKLFLEAAYSTKHSGLFHIFYDSEHLIKGLRLTASATYIPERMHNFYGFNGFASPYFRELDKNRAEKTAYYNIDYQMLRVFADLQGGLAKDFRWAAGAAFYRYFIGDVRQKPYAESGKGSLYRDYIDAGLIGKDEAGGGAHIEFKGGIVYDTRDHEAAPGKGIWAEAILYGSPDFFSTGFNYLKGAFHFRHYVPLWGDRLVFAYHLAYQGVLAGKAPFYSQQTISSLFLSRPSSEGLGSSNTLRGINYNRLLGNGYAWANFELRARIVSFEFIKQHWYIALNPFFDAGAVVQPYRLEAQEATGNRLLYSGNSESLHLCAGIGGKIALNYNFIFSGEIGFALDRRDGNYVIALGLNYIF</sequence>
<evidence type="ECO:0000313" key="4">
    <source>
        <dbReference type="EMBL" id="MBO8481199.1"/>
    </source>
</evidence>
<keyword evidence="2" id="KW-0472">Membrane</keyword>
<reference evidence="4" key="2">
    <citation type="journal article" date="2021" name="PeerJ">
        <title>Extensive microbial diversity within the chicken gut microbiome revealed by metagenomics and culture.</title>
        <authorList>
            <person name="Gilroy R."/>
            <person name="Ravi A."/>
            <person name="Getino M."/>
            <person name="Pursley I."/>
            <person name="Horton D.L."/>
            <person name="Alikhan N.F."/>
            <person name="Baker D."/>
            <person name="Gharbi K."/>
            <person name="Hall N."/>
            <person name="Watson M."/>
            <person name="Adriaenssens E.M."/>
            <person name="Foster-Nyarko E."/>
            <person name="Jarju S."/>
            <person name="Secka A."/>
            <person name="Antonio M."/>
            <person name="Oren A."/>
            <person name="Chaudhuri R.R."/>
            <person name="La Ragione R."/>
            <person name="Hildebrand F."/>
            <person name="Pallen M.J."/>
        </authorList>
    </citation>
    <scope>NUCLEOTIDE SEQUENCE</scope>
    <source>
        <strain evidence="4">B3-2255</strain>
    </source>
</reference>
<proteinExistence type="predicted"/>
<name>A0A9D9IY90_9BACT</name>
<dbReference type="InterPro" id="IPR000184">
    <property type="entry name" value="Bac_surfAg_D15"/>
</dbReference>
<dbReference type="EMBL" id="JADILY010000027">
    <property type="protein sequence ID" value="MBO8481199.1"/>
    <property type="molecule type" value="Genomic_DNA"/>
</dbReference>
<comment type="caution">
    <text evidence="4">The sequence shown here is derived from an EMBL/GenBank/DDBJ whole genome shotgun (WGS) entry which is preliminary data.</text>
</comment>
<reference evidence="4" key="1">
    <citation type="submission" date="2020-10" db="EMBL/GenBank/DDBJ databases">
        <authorList>
            <person name="Gilroy R."/>
        </authorList>
    </citation>
    <scope>NUCLEOTIDE SEQUENCE</scope>
    <source>
        <strain evidence="4">B3-2255</strain>
    </source>
</reference>
<evidence type="ECO:0000256" key="2">
    <source>
        <dbReference type="ARBA" id="ARBA00023136"/>
    </source>
</evidence>
<dbReference type="GO" id="GO:0019867">
    <property type="term" value="C:outer membrane"/>
    <property type="evidence" value="ECO:0007669"/>
    <property type="project" value="InterPro"/>
</dbReference>